<sequence>MRVCYVLFMAAATILATSNAASAVASNQKEVAKLTPADLINAHVSGNERRSLRTNKIADVDSDDDEIEDSEEERGAWSFSTTKIDKMLGSDDYLYNKFASWNNREYTASDIMGRLGITMATRHRSQIANRYETYLKSLA</sequence>
<protein>
    <recommendedName>
        <fullName evidence="5">RxLR effector protein</fullName>
    </recommendedName>
</protein>
<name>A0A8T1VGI7_9STRA</name>
<keyword evidence="3 5" id="KW-0964">Secreted</keyword>
<dbReference type="Pfam" id="PF16810">
    <property type="entry name" value="RXLR"/>
    <property type="match status" value="1"/>
</dbReference>
<keyword evidence="7" id="KW-1185">Reference proteome</keyword>
<feature type="chain" id="PRO_5035967854" description="RxLR effector protein" evidence="5">
    <location>
        <begin position="17"/>
        <end position="139"/>
    </location>
</feature>
<evidence type="ECO:0000256" key="4">
    <source>
        <dbReference type="ARBA" id="ARBA00022729"/>
    </source>
</evidence>
<gene>
    <name evidence="6" type="ORF">PHYBOEH_011586</name>
</gene>
<comment type="caution">
    <text evidence="6">The sequence shown here is derived from an EMBL/GenBank/DDBJ whole genome shotgun (WGS) entry which is preliminary data.</text>
</comment>
<evidence type="ECO:0000313" key="6">
    <source>
        <dbReference type="EMBL" id="KAG7380056.1"/>
    </source>
</evidence>
<organism evidence="6 7">
    <name type="scientific">Phytophthora boehmeriae</name>
    <dbReference type="NCBI Taxonomy" id="109152"/>
    <lineage>
        <taxon>Eukaryota</taxon>
        <taxon>Sar</taxon>
        <taxon>Stramenopiles</taxon>
        <taxon>Oomycota</taxon>
        <taxon>Peronosporomycetes</taxon>
        <taxon>Peronosporales</taxon>
        <taxon>Peronosporaceae</taxon>
        <taxon>Phytophthora</taxon>
    </lineage>
</organism>
<comment type="function">
    <text evidence="5">Effector that suppresses plant defense responses during pathogen infection.</text>
</comment>
<comment type="similarity">
    <text evidence="2 5">Belongs to the RxLR effector family.</text>
</comment>
<dbReference type="InterPro" id="IPR031825">
    <property type="entry name" value="RXLR"/>
</dbReference>
<accession>A0A8T1VGI7</accession>
<evidence type="ECO:0000313" key="7">
    <source>
        <dbReference type="Proteomes" id="UP000693981"/>
    </source>
</evidence>
<comment type="domain">
    <text evidence="5">The RxLR-dEER motif acts to carry the protein into the host cell cytoplasm through binding to cell surface phosphatidylinositol-3-phosphate.</text>
</comment>
<feature type="signal peptide" evidence="5">
    <location>
        <begin position="1"/>
        <end position="16"/>
    </location>
</feature>
<evidence type="ECO:0000256" key="1">
    <source>
        <dbReference type="ARBA" id="ARBA00004613"/>
    </source>
</evidence>
<dbReference type="EMBL" id="JAGDFL010000897">
    <property type="protein sequence ID" value="KAG7380056.1"/>
    <property type="molecule type" value="Genomic_DNA"/>
</dbReference>
<evidence type="ECO:0000256" key="3">
    <source>
        <dbReference type="ARBA" id="ARBA00022525"/>
    </source>
</evidence>
<comment type="subcellular location">
    <subcellularLocation>
        <location evidence="1 5">Secreted</location>
    </subcellularLocation>
</comment>
<proteinExistence type="inferred from homology"/>
<reference evidence="6" key="1">
    <citation type="submission" date="2021-02" db="EMBL/GenBank/DDBJ databases">
        <authorList>
            <person name="Palmer J.M."/>
        </authorList>
    </citation>
    <scope>NUCLEOTIDE SEQUENCE</scope>
    <source>
        <strain evidence="6">SCRP23</strain>
    </source>
</reference>
<keyword evidence="4 5" id="KW-0732">Signal</keyword>
<dbReference type="OrthoDB" id="10498671at2759"/>
<dbReference type="GO" id="GO:0005576">
    <property type="term" value="C:extracellular region"/>
    <property type="evidence" value="ECO:0007669"/>
    <property type="project" value="UniProtKB-SubCell"/>
</dbReference>
<dbReference type="AlphaFoldDB" id="A0A8T1VGI7"/>
<dbReference type="Proteomes" id="UP000693981">
    <property type="component" value="Unassembled WGS sequence"/>
</dbReference>
<evidence type="ECO:0000256" key="2">
    <source>
        <dbReference type="ARBA" id="ARBA00010400"/>
    </source>
</evidence>
<evidence type="ECO:0000256" key="5">
    <source>
        <dbReference type="RuleBase" id="RU367124"/>
    </source>
</evidence>